<sequence>MATATKDDLKHWTLEIVNSINTRDLLTPVSRYASPDYSYENTEDDGSILKVNASDMMRLRDMYFKNLSPDVFADVKSTEVHIDWHLRSATVWVGLVVHNDARGVLRERMNIFYWRLEKGADGREKWVWWKEHTSAGFAPQADAG</sequence>
<organism evidence="1 2">
    <name type="scientific">Zasmidium cellare ATCC 36951</name>
    <dbReference type="NCBI Taxonomy" id="1080233"/>
    <lineage>
        <taxon>Eukaryota</taxon>
        <taxon>Fungi</taxon>
        <taxon>Dikarya</taxon>
        <taxon>Ascomycota</taxon>
        <taxon>Pezizomycotina</taxon>
        <taxon>Dothideomycetes</taxon>
        <taxon>Dothideomycetidae</taxon>
        <taxon>Mycosphaerellales</taxon>
        <taxon>Mycosphaerellaceae</taxon>
        <taxon>Zasmidium</taxon>
    </lineage>
</organism>
<evidence type="ECO:0008006" key="3">
    <source>
        <dbReference type="Google" id="ProtNLM"/>
    </source>
</evidence>
<dbReference type="AlphaFoldDB" id="A0A6A6CNW8"/>
<evidence type="ECO:0000313" key="1">
    <source>
        <dbReference type="EMBL" id="KAF2167592.1"/>
    </source>
</evidence>
<name>A0A6A6CNW8_ZASCE</name>
<dbReference type="RefSeq" id="XP_033668481.1">
    <property type="nucleotide sequence ID" value="XM_033812625.1"/>
</dbReference>
<protein>
    <recommendedName>
        <fullName evidence="3">SnoaL-like domain-containing protein</fullName>
    </recommendedName>
</protein>
<accession>A0A6A6CNW8</accession>
<keyword evidence="2" id="KW-1185">Reference proteome</keyword>
<dbReference type="GeneID" id="54565897"/>
<dbReference type="EMBL" id="ML993593">
    <property type="protein sequence ID" value="KAF2167592.1"/>
    <property type="molecule type" value="Genomic_DNA"/>
</dbReference>
<evidence type="ECO:0000313" key="2">
    <source>
        <dbReference type="Proteomes" id="UP000799537"/>
    </source>
</evidence>
<reference evidence="1" key="1">
    <citation type="journal article" date="2020" name="Stud. Mycol.">
        <title>101 Dothideomycetes genomes: a test case for predicting lifestyles and emergence of pathogens.</title>
        <authorList>
            <person name="Haridas S."/>
            <person name="Albert R."/>
            <person name="Binder M."/>
            <person name="Bloem J."/>
            <person name="Labutti K."/>
            <person name="Salamov A."/>
            <person name="Andreopoulos B."/>
            <person name="Baker S."/>
            <person name="Barry K."/>
            <person name="Bills G."/>
            <person name="Bluhm B."/>
            <person name="Cannon C."/>
            <person name="Castanera R."/>
            <person name="Culley D."/>
            <person name="Daum C."/>
            <person name="Ezra D."/>
            <person name="Gonzalez J."/>
            <person name="Henrissat B."/>
            <person name="Kuo A."/>
            <person name="Liang C."/>
            <person name="Lipzen A."/>
            <person name="Lutzoni F."/>
            <person name="Magnuson J."/>
            <person name="Mondo S."/>
            <person name="Nolan M."/>
            <person name="Ohm R."/>
            <person name="Pangilinan J."/>
            <person name="Park H.-J."/>
            <person name="Ramirez L."/>
            <person name="Alfaro M."/>
            <person name="Sun H."/>
            <person name="Tritt A."/>
            <person name="Yoshinaga Y."/>
            <person name="Zwiers L.-H."/>
            <person name="Turgeon B."/>
            <person name="Goodwin S."/>
            <person name="Spatafora J."/>
            <person name="Crous P."/>
            <person name="Grigoriev I."/>
        </authorList>
    </citation>
    <scope>NUCLEOTIDE SEQUENCE</scope>
    <source>
        <strain evidence="1">ATCC 36951</strain>
    </source>
</reference>
<gene>
    <name evidence="1" type="ORF">M409DRAFT_54181</name>
</gene>
<dbReference type="Proteomes" id="UP000799537">
    <property type="component" value="Unassembled WGS sequence"/>
</dbReference>
<proteinExistence type="predicted"/>